<dbReference type="Proteomes" id="UP000585474">
    <property type="component" value="Unassembled WGS sequence"/>
</dbReference>
<dbReference type="PANTHER" id="PTHR36781:SF1">
    <property type="entry name" value="OS05G0114600 PROTEIN"/>
    <property type="match status" value="1"/>
</dbReference>
<name>A0A7J0GI78_9ERIC</name>
<evidence type="ECO:0000313" key="2">
    <source>
        <dbReference type="Proteomes" id="UP000585474"/>
    </source>
</evidence>
<comment type="caution">
    <text evidence="1">The sequence shown here is derived from an EMBL/GenBank/DDBJ whole genome shotgun (WGS) entry which is preliminary data.</text>
</comment>
<gene>
    <name evidence="1" type="ORF">Acr_21g0010530</name>
</gene>
<dbReference type="AlphaFoldDB" id="A0A7J0GI78"/>
<reference evidence="1 2" key="1">
    <citation type="submission" date="2019-07" db="EMBL/GenBank/DDBJ databases">
        <title>De Novo Assembly of kiwifruit Actinidia rufa.</title>
        <authorList>
            <person name="Sugita-Konishi S."/>
            <person name="Sato K."/>
            <person name="Mori E."/>
            <person name="Abe Y."/>
            <person name="Kisaki G."/>
            <person name="Hamano K."/>
            <person name="Suezawa K."/>
            <person name="Otani M."/>
            <person name="Fukuda T."/>
            <person name="Manabe T."/>
            <person name="Gomi K."/>
            <person name="Tabuchi M."/>
            <person name="Akimitsu K."/>
            <person name="Kataoka I."/>
        </authorList>
    </citation>
    <scope>NUCLEOTIDE SEQUENCE [LARGE SCALE GENOMIC DNA]</scope>
    <source>
        <strain evidence="2">cv. Fuchu</strain>
    </source>
</reference>
<proteinExistence type="predicted"/>
<protein>
    <submittedName>
        <fullName evidence="1">Uncharacterized protein</fullName>
    </submittedName>
</protein>
<dbReference type="PANTHER" id="PTHR36781">
    <property type="entry name" value="OS05G0114600 PROTEIN"/>
    <property type="match status" value="1"/>
</dbReference>
<dbReference type="OrthoDB" id="18529at2759"/>
<evidence type="ECO:0000313" key="1">
    <source>
        <dbReference type="EMBL" id="GFZ10454.1"/>
    </source>
</evidence>
<dbReference type="EMBL" id="BJWL01000021">
    <property type="protein sequence ID" value="GFZ10454.1"/>
    <property type="molecule type" value="Genomic_DNA"/>
</dbReference>
<keyword evidence="2" id="KW-1185">Reference proteome</keyword>
<accession>A0A7J0GI78</accession>
<sequence length="123" mass="13214">MAGKAVKSVAKAVGEYQYPWREKLAKCKDELVKGVWGYWELGDGSHSASAPATELVSAKKIAAQKAGPYCGTDGEDASNVGGLQEEKVAEEDEGRGGCQGRRLGSVLRFPSSDFLRGELCFVW</sequence>
<organism evidence="1 2">
    <name type="scientific">Actinidia rufa</name>
    <dbReference type="NCBI Taxonomy" id="165716"/>
    <lineage>
        <taxon>Eukaryota</taxon>
        <taxon>Viridiplantae</taxon>
        <taxon>Streptophyta</taxon>
        <taxon>Embryophyta</taxon>
        <taxon>Tracheophyta</taxon>
        <taxon>Spermatophyta</taxon>
        <taxon>Magnoliopsida</taxon>
        <taxon>eudicotyledons</taxon>
        <taxon>Gunneridae</taxon>
        <taxon>Pentapetalae</taxon>
        <taxon>asterids</taxon>
        <taxon>Ericales</taxon>
        <taxon>Actinidiaceae</taxon>
        <taxon>Actinidia</taxon>
    </lineage>
</organism>